<evidence type="ECO:0000313" key="2">
    <source>
        <dbReference type="EMBL" id="GGA65388.1"/>
    </source>
</evidence>
<keyword evidence="3" id="KW-1185">Reference proteome</keyword>
<sequence>MTKRFVAVLAVIAYAIVSGWTVAGASGPEATRHHAAQLHQLAAGEALGASYTCETVEECGAMSIATCAIVCAALLHFASPERDGLAAVYTAAEYGPRAGPALLPAHPGADERPPKTGFL</sequence>
<organism evidence="2 3">
    <name type="scientific">Pelagibacterium lentulum</name>
    <dbReference type="NCBI Taxonomy" id="2029865"/>
    <lineage>
        <taxon>Bacteria</taxon>
        <taxon>Pseudomonadati</taxon>
        <taxon>Pseudomonadota</taxon>
        <taxon>Alphaproteobacteria</taxon>
        <taxon>Hyphomicrobiales</taxon>
        <taxon>Devosiaceae</taxon>
        <taxon>Pelagibacterium</taxon>
    </lineage>
</organism>
<dbReference type="RefSeq" id="WP_127070556.1">
    <property type="nucleotide sequence ID" value="NZ_BMKB01000015.1"/>
</dbReference>
<accession>A0A916W4N7</accession>
<dbReference type="AlphaFoldDB" id="A0A916W4N7"/>
<gene>
    <name evidence="2" type="ORF">GCM10011499_39800</name>
</gene>
<protein>
    <submittedName>
        <fullName evidence="2">Uncharacterized protein</fullName>
    </submittedName>
</protein>
<dbReference type="Proteomes" id="UP000596977">
    <property type="component" value="Unassembled WGS sequence"/>
</dbReference>
<proteinExistence type="predicted"/>
<reference evidence="2 3" key="1">
    <citation type="journal article" date="2014" name="Int. J. Syst. Evol. Microbiol.">
        <title>Complete genome sequence of Corynebacterium casei LMG S-19264T (=DSM 44701T), isolated from a smear-ripened cheese.</title>
        <authorList>
            <consortium name="US DOE Joint Genome Institute (JGI-PGF)"/>
            <person name="Walter F."/>
            <person name="Albersmeier A."/>
            <person name="Kalinowski J."/>
            <person name="Ruckert C."/>
        </authorList>
    </citation>
    <scope>NUCLEOTIDE SEQUENCE [LARGE SCALE GENOMIC DNA]</scope>
    <source>
        <strain evidence="2 3">CGMCC 1.15896</strain>
    </source>
</reference>
<feature type="chain" id="PRO_5037157122" evidence="1">
    <location>
        <begin position="24"/>
        <end position="119"/>
    </location>
</feature>
<feature type="signal peptide" evidence="1">
    <location>
        <begin position="1"/>
        <end position="23"/>
    </location>
</feature>
<dbReference type="EMBL" id="BMKB01000015">
    <property type="protein sequence ID" value="GGA65388.1"/>
    <property type="molecule type" value="Genomic_DNA"/>
</dbReference>
<comment type="caution">
    <text evidence="2">The sequence shown here is derived from an EMBL/GenBank/DDBJ whole genome shotgun (WGS) entry which is preliminary data.</text>
</comment>
<evidence type="ECO:0000313" key="3">
    <source>
        <dbReference type="Proteomes" id="UP000596977"/>
    </source>
</evidence>
<name>A0A916W4N7_9HYPH</name>
<evidence type="ECO:0000256" key="1">
    <source>
        <dbReference type="SAM" id="SignalP"/>
    </source>
</evidence>
<keyword evidence="1" id="KW-0732">Signal</keyword>